<feature type="chain" id="PRO_5020534453" evidence="1">
    <location>
        <begin position="22"/>
        <end position="230"/>
    </location>
</feature>
<dbReference type="OrthoDB" id="5020258at2"/>
<keyword evidence="1" id="KW-0732">Signal</keyword>
<accession>A0A4U0ZCZ5</accession>
<dbReference type="Proteomes" id="UP000305471">
    <property type="component" value="Unassembled WGS sequence"/>
</dbReference>
<dbReference type="InterPro" id="IPR047729">
    <property type="entry name" value="Sce7726-like"/>
</dbReference>
<keyword evidence="3" id="KW-1185">Reference proteome</keyword>
<gene>
    <name evidence="2" type="ORF">E5672_18800</name>
</gene>
<dbReference type="EMBL" id="SWCO01000012">
    <property type="protein sequence ID" value="TKB00720.1"/>
    <property type="molecule type" value="Genomic_DNA"/>
</dbReference>
<name>A0A4U0ZCZ5_9ALTE</name>
<comment type="caution">
    <text evidence="2">The sequence shown here is derived from an EMBL/GenBank/DDBJ whole genome shotgun (WGS) entry which is preliminary data.</text>
</comment>
<reference evidence="2 3" key="1">
    <citation type="submission" date="2019-04" db="EMBL/GenBank/DDBJ databases">
        <title>Alteromonas portus sp. nov., an alginate lyase-excreting marine bacterium.</title>
        <authorList>
            <person name="Huang H."/>
            <person name="Mo K."/>
            <person name="Bao S."/>
        </authorList>
    </citation>
    <scope>NUCLEOTIDE SEQUENCE [LARGE SCALE GENOMIC DNA]</scope>
    <source>
        <strain evidence="2 3">HB161718</strain>
    </source>
</reference>
<evidence type="ECO:0000313" key="2">
    <source>
        <dbReference type="EMBL" id="TKB00720.1"/>
    </source>
</evidence>
<sequence>MMVKSNRANLMLLSLSALLQADKVLVFLYSHDKFDVTHFDMTIVLNDTSIREELKTFLNSSSIRPRKIIDELHVHRGNAIADVVALYKEAHCFEIKGETDNLSRIRKQSQFFDLAFKKVTLVTTENHLKQAMIVAPIHWGILLTYQKGSVVKLKYIRKTGRNPHFRKDVAALTLWKHEMLELSASSGLESSPRANKSSLSSALASNLPEKALNEGIANLLVNRTKNSHSS</sequence>
<dbReference type="AlphaFoldDB" id="A0A4U0ZCZ5"/>
<dbReference type="NCBIfam" id="NF033832">
    <property type="entry name" value="sce7726_fam"/>
    <property type="match status" value="1"/>
</dbReference>
<protein>
    <submittedName>
        <fullName evidence="2">Sce7726 family protein</fullName>
    </submittedName>
</protein>
<evidence type="ECO:0000256" key="1">
    <source>
        <dbReference type="SAM" id="SignalP"/>
    </source>
</evidence>
<feature type="signal peptide" evidence="1">
    <location>
        <begin position="1"/>
        <end position="21"/>
    </location>
</feature>
<organism evidence="2 3">
    <name type="scientific">Alteromonas portus</name>
    <dbReference type="NCBI Taxonomy" id="2565549"/>
    <lineage>
        <taxon>Bacteria</taxon>
        <taxon>Pseudomonadati</taxon>
        <taxon>Pseudomonadota</taxon>
        <taxon>Gammaproteobacteria</taxon>
        <taxon>Alteromonadales</taxon>
        <taxon>Alteromonadaceae</taxon>
        <taxon>Alteromonas/Salinimonas group</taxon>
        <taxon>Alteromonas</taxon>
    </lineage>
</organism>
<proteinExistence type="predicted"/>
<evidence type="ECO:0000313" key="3">
    <source>
        <dbReference type="Proteomes" id="UP000305471"/>
    </source>
</evidence>